<name>A0A9W6WT55_9STRA</name>
<comment type="caution">
    <text evidence="1">The sequence shown here is derived from an EMBL/GenBank/DDBJ whole genome shotgun (WGS) entry which is preliminary data.</text>
</comment>
<dbReference type="OrthoDB" id="129026at2759"/>
<gene>
    <name evidence="1" type="ORF">Plil01_001089000</name>
</gene>
<keyword evidence="2" id="KW-1185">Reference proteome</keyword>
<accession>A0A9W6WT55</accession>
<dbReference type="Proteomes" id="UP001165083">
    <property type="component" value="Unassembled WGS sequence"/>
</dbReference>
<sequence>MAPQLQKKQYNQWVADGLNPTDVMKRLQLDKSLSSPYLNAVAFYVTLFNEKHATNKVSLIGILVAHYGDDQLATVIDAARRIKSTQTIATKLQFEQLAVGLDSRKTVN</sequence>
<dbReference type="EMBL" id="BSXW01000592">
    <property type="protein sequence ID" value="GMF26210.1"/>
    <property type="molecule type" value="Genomic_DNA"/>
</dbReference>
<organism evidence="1 2">
    <name type="scientific">Phytophthora lilii</name>
    <dbReference type="NCBI Taxonomy" id="2077276"/>
    <lineage>
        <taxon>Eukaryota</taxon>
        <taxon>Sar</taxon>
        <taxon>Stramenopiles</taxon>
        <taxon>Oomycota</taxon>
        <taxon>Peronosporomycetes</taxon>
        <taxon>Peronosporales</taxon>
        <taxon>Peronosporaceae</taxon>
        <taxon>Phytophthora</taxon>
    </lineage>
</organism>
<proteinExistence type="predicted"/>
<evidence type="ECO:0000313" key="2">
    <source>
        <dbReference type="Proteomes" id="UP001165083"/>
    </source>
</evidence>
<protein>
    <submittedName>
        <fullName evidence="1">Unnamed protein product</fullName>
    </submittedName>
</protein>
<dbReference type="AlphaFoldDB" id="A0A9W6WT55"/>
<reference evidence="1" key="1">
    <citation type="submission" date="2023-04" db="EMBL/GenBank/DDBJ databases">
        <title>Phytophthora lilii NBRC 32176.</title>
        <authorList>
            <person name="Ichikawa N."/>
            <person name="Sato H."/>
            <person name="Tonouchi N."/>
        </authorList>
    </citation>
    <scope>NUCLEOTIDE SEQUENCE</scope>
    <source>
        <strain evidence="1">NBRC 32176</strain>
    </source>
</reference>
<evidence type="ECO:0000313" key="1">
    <source>
        <dbReference type="EMBL" id="GMF26210.1"/>
    </source>
</evidence>